<feature type="domain" description="2OGFeDO JBP1/TET oxygenase" evidence="6">
    <location>
        <begin position="212"/>
        <end position="344"/>
    </location>
</feature>
<organism evidence="7 8">
    <name type="scientific">Cerrena zonata</name>
    <dbReference type="NCBI Taxonomy" id="2478898"/>
    <lineage>
        <taxon>Eukaryota</taxon>
        <taxon>Fungi</taxon>
        <taxon>Dikarya</taxon>
        <taxon>Basidiomycota</taxon>
        <taxon>Agaricomycotina</taxon>
        <taxon>Agaricomycetes</taxon>
        <taxon>Polyporales</taxon>
        <taxon>Cerrenaceae</taxon>
        <taxon>Cerrena</taxon>
    </lineage>
</organism>
<dbReference type="Proteomes" id="UP001385951">
    <property type="component" value="Unassembled WGS sequence"/>
</dbReference>
<dbReference type="GO" id="GO:0051213">
    <property type="term" value="F:dioxygenase activity"/>
    <property type="evidence" value="ECO:0007669"/>
    <property type="project" value="UniProtKB-KW"/>
</dbReference>
<keyword evidence="5" id="KW-0408">Iron</keyword>
<dbReference type="GO" id="GO:0046872">
    <property type="term" value="F:metal ion binding"/>
    <property type="evidence" value="ECO:0007669"/>
    <property type="project" value="UniProtKB-KW"/>
</dbReference>
<evidence type="ECO:0000256" key="2">
    <source>
        <dbReference type="ARBA" id="ARBA00022723"/>
    </source>
</evidence>
<evidence type="ECO:0000256" key="1">
    <source>
        <dbReference type="ARBA" id="ARBA00001954"/>
    </source>
</evidence>
<keyword evidence="3" id="KW-0223">Dioxygenase</keyword>
<dbReference type="Pfam" id="PF12851">
    <property type="entry name" value="Tet_JBP"/>
    <property type="match status" value="1"/>
</dbReference>
<accession>A0AAW0FK72</accession>
<name>A0AAW0FK72_9APHY</name>
<keyword evidence="2" id="KW-0479">Metal-binding</keyword>
<comment type="cofactor">
    <cofactor evidence="1">
        <name>Fe(2+)</name>
        <dbReference type="ChEBI" id="CHEBI:29033"/>
    </cofactor>
</comment>
<keyword evidence="4" id="KW-0560">Oxidoreductase</keyword>
<evidence type="ECO:0000313" key="8">
    <source>
        <dbReference type="Proteomes" id="UP001385951"/>
    </source>
</evidence>
<evidence type="ECO:0000256" key="5">
    <source>
        <dbReference type="ARBA" id="ARBA00023004"/>
    </source>
</evidence>
<sequence>MNDEEDQLTRINKVSTFMLARFRATLCRRTSSASAIVVSAPELSRTVVSECGSVVDDLVSAFLHPVAMSWDVQKYSTACEREGIRNGMTAVETILEGRFPCYDSETRGITTPRTVVDKYGRILTWVLPNVLPKRIQAAIQSCTENISQELRKKIMPSERATWRCDQKWFSDVAAECPQGVLDISPAWFMTGWKGLIDGLRTLPLLNKDMGKKWMEDFADAGALMSGIMRVMHPDQYRMAWEMMVRLKSVRPLAALHTWPTLFNAVTIVANRQCPLHREPEGSYPWYDILVSIGSYKTAPMYLRSLGFQVLNGPGTIVGFSGKTVCHGVADAAGHRICHAFYMRESIQDFLGVRPANWMTQEVYRPWVGEKWRKNMFGMARDPFNM</sequence>
<keyword evidence="8" id="KW-1185">Reference proteome</keyword>
<dbReference type="AlphaFoldDB" id="A0AAW0FK72"/>
<comment type="caution">
    <text evidence="7">The sequence shown here is derived from an EMBL/GenBank/DDBJ whole genome shotgun (WGS) entry which is preliminary data.</text>
</comment>
<evidence type="ECO:0000313" key="7">
    <source>
        <dbReference type="EMBL" id="KAK7677050.1"/>
    </source>
</evidence>
<evidence type="ECO:0000259" key="6">
    <source>
        <dbReference type="Pfam" id="PF12851"/>
    </source>
</evidence>
<dbReference type="EMBL" id="JASBNA010000096">
    <property type="protein sequence ID" value="KAK7677050.1"/>
    <property type="molecule type" value="Genomic_DNA"/>
</dbReference>
<protein>
    <recommendedName>
        <fullName evidence="6">2OGFeDO JBP1/TET oxygenase domain-containing protein</fullName>
    </recommendedName>
</protein>
<dbReference type="InterPro" id="IPR024779">
    <property type="entry name" value="2OGFeDO_JBP1/TET_oxygenase_dom"/>
</dbReference>
<proteinExistence type="predicted"/>
<gene>
    <name evidence="7" type="ORF">QCA50_019948</name>
</gene>
<evidence type="ECO:0000256" key="3">
    <source>
        <dbReference type="ARBA" id="ARBA00022964"/>
    </source>
</evidence>
<dbReference type="Gene3D" id="3.60.130.30">
    <property type="match status" value="1"/>
</dbReference>
<evidence type="ECO:0000256" key="4">
    <source>
        <dbReference type="ARBA" id="ARBA00023002"/>
    </source>
</evidence>
<reference evidence="7 8" key="1">
    <citation type="submission" date="2022-09" db="EMBL/GenBank/DDBJ databases">
        <authorList>
            <person name="Palmer J.M."/>
        </authorList>
    </citation>
    <scope>NUCLEOTIDE SEQUENCE [LARGE SCALE GENOMIC DNA]</scope>
    <source>
        <strain evidence="7 8">DSM 7382</strain>
    </source>
</reference>